<sequence length="68" mass="7829">MTISKRMAAALMEGGQYRTKKYLYSLGVNMYGQEIVQRVEIDGEGHRVGLIRSVALWNASYYEWRLGL</sequence>
<dbReference type="EMBL" id="ABED02000025">
    <property type="protein sequence ID" value="EDP21712.1"/>
    <property type="molecule type" value="Genomic_DNA"/>
</dbReference>
<dbReference type="RefSeq" id="WP_005923632.1">
    <property type="nucleotide sequence ID" value="NZ_DS483500.1"/>
</dbReference>
<name>A8SB14_9FIRM</name>
<dbReference type="AlphaFoldDB" id="A8SB14"/>
<reference evidence="1 2" key="2">
    <citation type="submission" date="2007-09" db="EMBL/GenBank/DDBJ databases">
        <authorList>
            <person name="Fulton L."/>
            <person name="Clifton S."/>
            <person name="Fulton B."/>
            <person name="Xu J."/>
            <person name="Minx P."/>
            <person name="Pepin K.H."/>
            <person name="Johnson M."/>
            <person name="Thiruvilangam P."/>
            <person name="Bhonagiri V."/>
            <person name="Nash W.E."/>
            <person name="Mardis E.R."/>
            <person name="Wilson R.K."/>
        </authorList>
    </citation>
    <scope>NUCLEOTIDE SEQUENCE [LARGE SCALE GENOMIC DNA]</scope>
    <source>
        <strain evidence="1 2">M21/2</strain>
    </source>
</reference>
<gene>
    <name evidence="1" type="ORF">FAEPRAM212_01533</name>
</gene>
<protein>
    <submittedName>
        <fullName evidence="1">Uncharacterized protein</fullName>
    </submittedName>
</protein>
<comment type="caution">
    <text evidence="1">The sequence shown here is derived from an EMBL/GenBank/DDBJ whole genome shotgun (WGS) entry which is preliminary data.</text>
</comment>
<accession>A8SB14</accession>
<evidence type="ECO:0000313" key="2">
    <source>
        <dbReference type="Proteomes" id="UP000005945"/>
    </source>
</evidence>
<dbReference type="HOGENOM" id="CLU_2787721_0_0_9"/>
<organism evidence="1 2">
    <name type="scientific">Faecalibacterium prausnitzii M21/2</name>
    <dbReference type="NCBI Taxonomy" id="411485"/>
    <lineage>
        <taxon>Bacteria</taxon>
        <taxon>Bacillati</taxon>
        <taxon>Bacillota</taxon>
        <taxon>Clostridia</taxon>
        <taxon>Eubacteriales</taxon>
        <taxon>Oscillospiraceae</taxon>
        <taxon>Faecalibacterium</taxon>
    </lineage>
</organism>
<proteinExistence type="predicted"/>
<evidence type="ECO:0000313" key="1">
    <source>
        <dbReference type="EMBL" id="EDP21712.1"/>
    </source>
</evidence>
<dbReference type="GeneID" id="75068322"/>
<dbReference type="Proteomes" id="UP000005945">
    <property type="component" value="Unassembled WGS sequence"/>
</dbReference>
<reference evidence="1 2" key="1">
    <citation type="submission" date="2007-09" db="EMBL/GenBank/DDBJ databases">
        <title>Draft genome sequence of Faecalibacterium prausnitzii M21/2.</title>
        <authorList>
            <person name="Sudarsanam P."/>
            <person name="Ley R."/>
            <person name="Guruge J."/>
            <person name="Turnbaugh P.J."/>
            <person name="Mahowald M."/>
            <person name="Liep D."/>
            <person name="Gordon J."/>
        </authorList>
    </citation>
    <scope>NUCLEOTIDE SEQUENCE [LARGE SCALE GENOMIC DNA]</scope>
    <source>
        <strain evidence="1 2">M21/2</strain>
    </source>
</reference>